<feature type="region of interest" description="Disordered" evidence="1">
    <location>
        <begin position="48"/>
        <end position="68"/>
    </location>
</feature>
<sequence length="152" mass="16458">MLPPTSLSALNLAQNCFIEQDGYGIPKFLADIDLHTVTAPVEHAAPDTLGPEELLASSKKKKPKGKKKTAAVLVAESPIAMAHQKICKEHRAEWEELPSEAVGSLRSTGGVGRHRIAIVDALVIEDMERGKNGEDARVSVPFNHNSDLTFCH</sequence>
<keyword evidence="3" id="KW-1185">Reference proteome</keyword>
<evidence type="ECO:0000313" key="2">
    <source>
        <dbReference type="EMBL" id="KIY60537.1"/>
    </source>
</evidence>
<protein>
    <submittedName>
        <fullName evidence="2">Uncharacterized protein</fullName>
    </submittedName>
</protein>
<proteinExistence type="predicted"/>
<reference evidence="2 3" key="1">
    <citation type="journal article" date="2015" name="Fungal Genet. Biol.">
        <title>Evolution of novel wood decay mechanisms in Agaricales revealed by the genome sequences of Fistulina hepatica and Cylindrobasidium torrendii.</title>
        <authorList>
            <person name="Floudas D."/>
            <person name="Held B.W."/>
            <person name="Riley R."/>
            <person name="Nagy L.G."/>
            <person name="Koehler G."/>
            <person name="Ransdell A.S."/>
            <person name="Younus H."/>
            <person name="Chow J."/>
            <person name="Chiniquy J."/>
            <person name="Lipzen A."/>
            <person name="Tritt A."/>
            <person name="Sun H."/>
            <person name="Haridas S."/>
            <person name="LaButti K."/>
            <person name="Ohm R.A."/>
            <person name="Kues U."/>
            <person name="Blanchette R.A."/>
            <person name="Grigoriev I.V."/>
            <person name="Minto R.E."/>
            <person name="Hibbett D.S."/>
        </authorList>
    </citation>
    <scope>NUCLEOTIDE SEQUENCE [LARGE SCALE GENOMIC DNA]</scope>
    <source>
        <strain evidence="2 3">FP15055 ss-10</strain>
    </source>
</reference>
<dbReference type="Proteomes" id="UP000054007">
    <property type="component" value="Unassembled WGS sequence"/>
</dbReference>
<gene>
    <name evidence="2" type="ORF">CYLTODRAFT_460738</name>
</gene>
<evidence type="ECO:0000313" key="3">
    <source>
        <dbReference type="Proteomes" id="UP000054007"/>
    </source>
</evidence>
<dbReference type="AlphaFoldDB" id="A0A0D7AQN5"/>
<name>A0A0D7AQN5_9AGAR</name>
<dbReference type="EMBL" id="KN881566">
    <property type="protein sequence ID" value="KIY60537.1"/>
    <property type="molecule type" value="Genomic_DNA"/>
</dbReference>
<accession>A0A0D7AQN5</accession>
<organism evidence="2 3">
    <name type="scientific">Cylindrobasidium torrendii FP15055 ss-10</name>
    <dbReference type="NCBI Taxonomy" id="1314674"/>
    <lineage>
        <taxon>Eukaryota</taxon>
        <taxon>Fungi</taxon>
        <taxon>Dikarya</taxon>
        <taxon>Basidiomycota</taxon>
        <taxon>Agaricomycotina</taxon>
        <taxon>Agaricomycetes</taxon>
        <taxon>Agaricomycetidae</taxon>
        <taxon>Agaricales</taxon>
        <taxon>Marasmiineae</taxon>
        <taxon>Physalacriaceae</taxon>
        <taxon>Cylindrobasidium</taxon>
    </lineage>
</organism>
<feature type="compositionally biased region" description="Basic residues" evidence="1">
    <location>
        <begin position="58"/>
        <end position="68"/>
    </location>
</feature>
<evidence type="ECO:0000256" key="1">
    <source>
        <dbReference type="SAM" id="MobiDB-lite"/>
    </source>
</evidence>